<protein>
    <submittedName>
        <fullName evidence="2">Uncharacterized protein</fullName>
    </submittedName>
</protein>
<dbReference type="GeneID" id="70246775"/>
<reference evidence="2" key="1">
    <citation type="submission" date="2021-12" db="EMBL/GenBank/DDBJ databases">
        <title>Convergent genome expansion in fungi linked to evolution of root-endophyte symbiosis.</title>
        <authorList>
            <consortium name="DOE Joint Genome Institute"/>
            <person name="Ke Y.-H."/>
            <person name="Bonito G."/>
            <person name="Liao H.-L."/>
            <person name="Looney B."/>
            <person name="Rojas-Flechas A."/>
            <person name="Nash J."/>
            <person name="Hameed K."/>
            <person name="Schadt C."/>
            <person name="Martin F."/>
            <person name="Crous P.W."/>
            <person name="Miettinen O."/>
            <person name="Magnuson J.K."/>
            <person name="Labbe J."/>
            <person name="Jacobson D."/>
            <person name="Doktycz M.J."/>
            <person name="Veneault-Fourrey C."/>
            <person name="Kuo A."/>
            <person name="Mondo S."/>
            <person name="Calhoun S."/>
            <person name="Riley R."/>
            <person name="Ohm R."/>
            <person name="LaButti K."/>
            <person name="Andreopoulos B."/>
            <person name="Pangilinan J."/>
            <person name="Nolan M."/>
            <person name="Tritt A."/>
            <person name="Clum A."/>
            <person name="Lipzen A."/>
            <person name="Daum C."/>
            <person name="Barry K."/>
            <person name="Grigoriev I.V."/>
            <person name="Vilgalys R."/>
        </authorList>
    </citation>
    <scope>NUCLEOTIDE SEQUENCE</scope>
    <source>
        <strain evidence="2">PMI_201</strain>
    </source>
</reference>
<accession>A0AAD4PYY0</accession>
<comment type="caution">
    <text evidence="2">The sequence shown here is derived from an EMBL/GenBank/DDBJ whole genome shotgun (WGS) entry which is preliminary data.</text>
</comment>
<evidence type="ECO:0000313" key="3">
    <source>
        <dbReference type="Proteomes" id="UP001201262"/>
    </source>
</evidence>
<organism evidence="2 3">
    <name type="scientific">Talaromyces proteolyticus</name>
    <dbReference type="NCBI Taxonomy" id="1131652"/>
    <lineage>
        <taxon>Eukaryota</taxon>
        <taxon>Fungi</taxon>
        <taxon>Dikarya</taxon>
        <taxon>Ascomycota</taxon>
        <taxon>Pezizomycotina</taxon>
        <taxon>Eurotiomycetes</taxon>
        <taxon>Eurotiomycetidae</taxon>
        <taxon>Eurotiales</taxon>
        <taxon>Trichocomaceae</taxon>
        <taxon>Talaromyces</taxon>
        <taxon>Talaromyces sect. Bacilispori</taxon>
    </lineage>
</organism>
<evidence type="ECO:0000313" key="2">
    <source>
        <dbReference type="EMBL" id="KAH8695114.1"/>
    </source>
</evidence>
<dbReference type="InterPro" id="IPR014839">
    <property type="entry name" value="Crt10"/>
</dbReference>
<keyword evidence="3" id="KW-1185">Reference proteome</keyword>
<feature type="region of interest" description="Disordered" evidence="1">
    <location>
        <begin position="1"/>
        <end position="20"/>
    </location>
</feature>
<dbReference type="Pfam" id="PF08728">
    <property type="entry name" value="CRT10"/>
    <property type="match status" value="1"/>
</dbReference>
<feature type="region of interest" description="Disordered" evidence="1">
    <location>
        <begin position="414"/>
        <end position="452"/>
    </location>
</feature>
<feature type="region of interest" description="Disordered" evidence="1">
    <location>
        <begin position="476"/>
        <end position="517"/>
    </location>
</feature>
<dbReference type="SUPFAM" id="SSF50978">
    <property type="entry name" value="WD40 repeat-like"/>
    <property type="match status" value="1"/>
</dbReference>
<name>A0AAD4PYY0_9EURO</name>
<dbReference type="EMBL" id="JAJTJA010000008">
    <property type="protein sequence ID" value="KAH8695114.1"/>
    <property type="molecule type" value="Genomic_DNA"/>
</dbReference>
<dbReference type="InterPro" id="IPR036322">
    <property type="entry name" value="WD40_repeat_dom_sf"/>
</dbReference>
<gene>
    <name evidence="2" type="ORF">BGW36DRAFT_382143</name>
</gene>
<evidence type="ECO:0000256" key="1">
    <source>
        <dbReference type="SAM" id="MobiDB-lite"/>
    </source>
</evidence>
<dbReference type="AlphaFoldDB" id="A0AAD4PYY0"/>
<dbReference type="Proteomes" id="UP001201262">
    <property type="component" value="Unassembled WGS sequence"/>
</dbReference>
<sequence length="819" mass="92577">MSTIPHHLTGVTLIDDGQTPTHSDLRLRPLNVEKGSERFRGSDGFFPPLAATWRCNLTALSQRRNLLFVAYNHQIYVWEPVGPRQILGTKPTIIITPVMKEPNAGGYISREFPHAINNIIVDDLGRDEILLLATDSGNICGYHVETIFSHMEHSRLYGEKSIDLNQHIDPFFCENVGSSAWGLAVHKYARLIAVSANSGRITVFAFALAEPGSEKNENSDFPQGLIDGLQIYGQTWLNVENEEQFEHFQKLIPNRYRSRNVRLSYRGHYTNIPCVTFFNSDLDSDGIWMLSTDIDNRLFVWTIWDQLTPFKYYDFSHGEPLPDILRREERGWSVLALDPRSFRICELYAQACGGKPYLRPHQCQPVLDVTHITQDVPDSAILYEAFPPAIRIDADEPSLPDIFDNESFISDNSNHYLPSHGHARPINLSPSTDKELSAPDQDIDNSIDLDPSQRETNITNIFLPYEDRYQFFWEEDMSDDDGDDGDDGDDSDENEHGEDEDEGDYETEDESDDSSQDIHNFADTQDLIFYMMTSTMENEGASDESSEPGRFKDRTCTDFPILHFSATDIRLLDSPFSKHPTVVCGGPLRQGFARSIYSIHSYDRFNMVKYLPEHGIVIAATQKGRAAVISLARVSNGGLALRINWMLPLASQEKYGERPLRPLLGLAVGPIQGFEMKQDVPDIPYKARDCNDFSFHYRVQGAGEADLYETVSTCGSSSAEGSIDEEDAADMSDNSSATHSSALVSAPDLTYAKSHGIANWLYEPQESWKGWNSSRRYRLLLTYADHTVLSYEFWYEWSDTISSADGRDKGDEGENFLLL</sequence>
<feature type="compositionally biased region" description="Acidic residues" evidence="1">
    <location>
        <begin position="476"/>
        <end position="515"/>
    </location>
</feature>
<dbReference type="RefSeq" id="XP_046070256.1">
    <property type="nucleotide sequence ID" value="XM_046216488.1"/>
</dbReference>
<proteinExistence type="predicted"/>